<protein>
    <submittedName>
        <fullName evidence="2 4">Uncharacterized protein</fullName>
    </submittedName>
</protein>
<dbReference type="SUPFAM" id="SSF46966">
    <property type="entry name" value="Spectrin repeat"/>
    <property type="match status" value="1"/>
</dbReference>
<dbReference type="WBParaSite" id="NBR_0002177801-mRNA-1">
    <property type="protein sequence ID" value="NBR_0002177801-mRNA-1"/>
    <property type="gene ID" value="NBR_0002177801"/>
</dbReference>
<dbReference type="EMBL" id="UYSL01026844">
    <property type="protein sequence ID" value="VDL86069.1"/>
    <property type="molecule type" value="Genomic_DNA"/>
</dbReference>
<dbReference type="InterPro" id="IPR018159">
    <property type="entry name" value="Spectrin/alpha-actinin"/>
</dbReference>
<dbReference type="AlphaFoldDB" id="A0A0N4YX06"/>
<dbReference type="PANTHER" id="PTHR11915">
    <property type="entry name" value="SPECTRIN/FILAMIN RELATED CYTOSKELETAL PROTEIN"/>
    <property type="match status" value="1"/>
</dbReference>
<keyword evidence="1" id="KW-0677">Repeat</keyword>
<dbReference type="InterPro" id="IPR002017">
    <property type="entry name" value="Spectrin_repeat"/>
</dbReference>
<name>A0A0N4YX06_NIPBR</name>
<sequence>MQRHDEFVQSMMAVEKQEYRELIQWMKRMQTVMTSEQLPRDVIGCEALARRHDEYNLAMQGRKSHIAEFTRHGKHMIQGGRVLSQEISEKVETLERSWAVLCEVWKDCFELYKEYMDCQKWKQNAAQQQWNNG</sequence>
<dbReference type="CDD" id="cd00176">
    <property type="entry name" value="SPEC"/>
    <property type="match status" value="1"/>
</dbReference>
<dbReference type="Gene3D" id="1.20.58.60">
    <property type="match status" value="1"/>
</dbReference>
<dbReference type="Proteomes" id="UP000271162">
    <property type="component" value="Unassembled WGS sequence"/>
</dbReference>
<accession>A0A0N4YX06</accession>
<dbReference type="Pfam" id="PF00435">
    <property type="entry name" value="Spectrin"/>
    <property type="match status" value="1"/>
</dbReference>
<evidence type="ECO:0000313" key="3">
    <source>
        <dbReference type="Proteomes" id="UP000271162"/>
    </source>
</evidence>
<proteinExistence type="predicted"/>
<reference evidence="4" key="1">
    <citation type="submission" date="2017-02" db="UniProtKB">
        <authorList>
            <consortium name="WormBaseParasite"/>
        </authorList>
    </citation>
    <scope>IDENTIFICATION</scope>
</reference>
<gene>
    <name evidence="2" type="ORF">NBR_LOCUS21779</name>
</gene>
<dbReference type="STRING" id="27835.A0A0N4YX06"/>
<keyword evidence="3" id="KW-1185">Reference proteome</keyword>
<dbReference type="SMART" id="SM00150">
    <property type="entry name" value="SPEC"/>
    <property type="match status" value="1"/>
</dbReference>
<evidence type="ECO:0000256" key="1">
    <source>
        <dbReference type="ARBA" id="ARBA00022737"/>
    </source>
</evidence>
<evidence type="ECO:0000313" key="2">
    <source>
        <dbReference type="EMBL" id="VDL86069.1"/>
    </source>
</evidence>
<reference evidence="2 3" key="2">
    <citation type="submission" date="2018-11" db="EMBL/GenBank/DDBJ databases">
        <authorList>
            <consortium name="Pathogen Informatics"/>
        </authorList>
    </citation>
    <scope>NUCLEOTIDE SEQUENCE [LARGE SCALE GENOMIC DNA]</scope>
</reference>
<evidence type="ECO:0000313" key="4">
    <source>
        <dbReference type="WBParaSite" id="NBR_0002177801-mRNA-1"/>
    </source>
</evidence>
<organism evidence="4">
    <name type="scientific">Nippostrongylus brasiliensis</name>
    <name type="common">Rat hookworm</name>
    <dbReference type="NCBI Taxonomy" id="27835"/>
    <lineage>
        <taxon>Eukaryota</taxon>
        <taxon>Metazoa</taxon>
        <taxon>Ecdysozoa</taxon>
        <taxon>Nematoda</taxon>
        <taxon>Chromadorea</taxon>
        <taxon>Rhabditida</taxon>
        <taxon>Rhabditina</taxon>
        <taxon>Rhabditomorpha</taxon>
        <taxon>Strongyloidea</taxon>
        <taxon>Heligmosomidae</taxon>
        <taxon>Nippostrongylus</taxon>
    </lineage>
</organism>